<dbReference type="PROSITE" id="PS50853">
    <property type="entry name" value="FN3"/>
    <property type="match status" value="1"/>
</dbReference>
<evidence type="ECO:0000259" key="1">
    <source>
        <dbReference type="PROSITE" id="PS50853"/>
    </source>
</evidence>
<reference evidence="2" key="1">
    <citation type="submission" date="2020-04" db="EMBL/GenBank/DDBJ databases">
        <authorList>
            <person name="Chiriac C."/>
            <person name="Salcher M."/>
            <person name="Ghai R."/>
            <person name="Kavagutti S V."/>
        </authorList>
    </citation>
    <scope>NUCLEOTIDE SEQUENCE</scope>
</reference>
<dbReference type="SUPFAM" id="SSF49265">
    <property type="entry name" value="Fibronectin type III"/>
    <property type="match status" value="1"/>
</dbReference>
<dbReference type="EMBL" id="LR796352">
    <property type="protein sequence ID" value="CAB4139380.1"/>
    <property type="molecule type" value="Genomic_DNA"/>
</dbReference>
<name>A0A6J5M2Z9_9CAUD</name>
<dbReference type="PANTHER" id="PTHR36251:SF2">
    <property type="entry name" value="GIFSY-2 PROPHAGE HOST SPECIFICITY PROTEIN J, PHAGE LAMBDA"/>
    <property type="match status" value="1"/>
</dbReference>
<dbReference type="PANTHER" id="PTHR36251">
    <property type="entry name" value="FELS-1 PROPHAGE HOST SPECIFICITY PROTEIN-RELATED"/>
    <property type="match status" value="1"/>
</dbReference>
<evidence type="ECO:0000313" key="2">
    <source>
        <dbReference type="EMBL" id="CAB4139380.1"/>
    </source>
</evidence>
<dbReference type="Gene3D" id="2.60.40.10">
    <property type="entry name" value="Immunoglobulins"/>
    <property type="match status" value="2"/>
</dbReference>
<organism evidence="2">
    <name type="scientific">uncultured Caudovirales phage</name>
    <dbReference type="NCBI Taxonomy" id="2100421"/>
    <lineage>
        <taxon>Viruses</taxon>
        <taxon>Duplodnaviria</taxon>
        <taxon>Heunggongvirae</taxon>
        <taxon>Uroviricota</taxon>
        <taxon>Caudoviricetes</taxon>
        <taxon>Peduoviridae</taxon>
        <taxon>Maltschvirus</taxon>
        <taxon>Maltschvirus maltsch</taxon>
    </lineage>
</organism>
<protein>
    <submittedName>
        <fullName evidence="2">Fibronectin type III</fullName>
    </submittedName>
</protein>
<sequence>MAFALPVIISAGLSTAAAAFTGTLMLSSVTAYFLISSALGAAMYALSPRPAMAIKGYSIAGANGSAMDQQIIYGRTKVGGARVYDTTTATNNRFLHRILVFAGHEIESYDQIYLNDEIVTLDVNGNVTAPARYVGNVRIKRYFGTTVQTADPDLTSETSALTEATGKWTADHRLQGLAYLYIRFKYDEDAYPNGVPVVSAVIKGKKVFDPRTSLTAWSDNPALCARDYLTNTVYGMSIAGADINDTAFNAAANICDQITESEKRYTCNGSFATAAKPFDIMQSILSSMGGILWYSAGEWKVKAASYTSPVMSFTDNDLRSSISISPRHSRRDNFNTVKGTFAGTSSDWQVTDYPEVTDPVFVAEDGGKVQAMDLALPFTSSEFTAQRIARIALFRNRQQITVRASFSLKALGVEVGDNITITNSRMGWTNKPFEVINWSFGVADDGAVIINTVLRETSSAAFVGVNGQALTLDNTTLPDPFDISAPSNLAATNSTVLNTDGTSVTSIFVTWDAITTGFTGFYDFEWKLSTAATWNSVDVTDTQYQIIPAINGATYNIRVRAVNALGIRGPFATLNATGGADTTAPGVPTTFTANPGPERINLRWINPTAVDFSKVQIRRGTTNVFASSVQIAETTGTEFIDDGLGAVVTRFYWIRALDRTGNASAYAGPVSATTTTRVESGATLPSTGNYEGRLFYNETDGKLYRYHDGAWTAEVPTTDLTGTLGTAQFATTIRPVEVLGALPATGNFQGRTVFLTTDNKLYRHTGSPLDATGFTTATATTDLTGQVSQTQIADGAISVAKFASGIEPIEILSALPATGNFQGRTVFLTTDNKLYRHTGSPLDATGFTTAVPAVDVTGQLTGTQIADGAINTAKFASGIEPIEILSALPATGNFQGRMVFLTTDNKLYRHTGSPLTAAGFTVAVAGADIVANSITAGQIAAGAIGATQIAAGAIIASKIAVSDFTNIIPDSEVSDTGVWPAGSGNEFSLVNPSTSGFFSSGHISRPAGFTTIGERICVATRRFSVKAGQEYWWQYQVLRVGGTTMRSIAQLIWYNAAGTFIASNTLGSFAANTTAGIQTRNGAFIVPANAVSGAWRWNVLGDGTDCEVQFASPELRVRNGGELIVDGAITASKIAATTITGDKIAAGTITASNIATDTITAGQIAAGAISASEIAAGAVTTAKLAVGSINNTIHNSQFYGGLSGWNAGPVSGNTGVMSVRSNTTFTKPGGPVLQVYQPDAGTVGYVDVRTQRIGETGTTSFGWPVQEGTYWEASAYVSAHRCTATIRIEWRNITGTVLGYTNGSSNAADASSSTDPDLWPRLITRGLAPAGAAYATIHLRKLPTSSGADSFMMVYKPLLGETVQNATEAFDWVPGGYTLISGDTILTGSIQAGNIAASTITGDKIAGTTITAANIAADTITAGQIAAGAIGASEVAAGAITATKLAVADFTNTVPDNQLQEVAAWSNGTRYTIVNPTTVSPAPSKGELRYTGAFGIGNQVSDGPRFAVVGGQEYWYNYALARVGGTTYRAWGTLVFFDAAGVATGVALGSTTTDRTNGSPLYIEGSVTAPATAVEALWRWTVNTTVTDSAVRCWIPTIRVKNGGQLIVDGAITAAKIAANTITAAQIAADTITGGQIAAATITASEIAADTITAAQIAAGAITASEMAANSITAANGAIADLTVTTLKIGNNAVTVPVRSIATGDITCPWSGTVWTQVATATIVREGFPTRVELNIRLRSASSSIQTKMMVRLLRAGVVIKTFGGTIREDIDGSYYGFVTEDSNTGTGSTTYTIEIEADSADAIASERFLELLQLKR</sequence>
<accession>A0A6J5M2Z9</accession>
<proteinExistence type="predicted"/>
<dbReference type="InterPro" id="IPR013783">
    <property type="entry name" value="Ig-like_fold"/>
</dbReference>
<dbReference type="CDD" id="cd00063">
    <property type="entry name" value="FN3"/>
    <property type="match status" value="1"/>
</dbReference>
<dbReference type="InterPro" id="IPR053171">
    <property type="entry name" value="Viral_Tip_Attach_Protein"/>
</dbReference>
<dbReference type="InterPro" id="IPR003961">
    <property type="entry name" value="FN3_dom"/>
</dbReference>
<feature type="domain" description="Fibronectin type-III" evidence="1">
    <location>
        <begin position="485"/>
        <end position="586"/>
    </location>
</feature>
<gene>
    <name evidence="2" type="ORF">UFOVP346_41</name>
</gene>
<dbReference type="InterPro" id="IPR036116">
    <property type="entry name" value="FN3_sf"/>
</dbReference>